<reference evidence="4" key="2">
    <citation type="submission" date="2023-01" db="EMBL/GenBank/DDBJ databases">
        <title>Genome-based studies on antimicrobial resistance profiles of Riemerella anatipestifer in China, 1994 to 2021.</title>
        <authorList>
            <person name="Yang Z."/>
            <person name="Zhu D."/>
        </authorList>
    </citation>
    <scope>NUCLEOTIDE SEQUENCE</scope>
    <source>
        <strain evidence="4">RCAD1218</strain>
    </source>
</reference>
<name>A0A161P971_RIEAN</name>
<dbReference type="RefSeq" id="WP_004918117.1">
    <property type="nucleotide sequence ID" value="NZ_CP011859.1"/>
</dbReference>
<dbReference type="Proteomes" id="UP001284033">
    <property type="component" value="Unassembled WGS sequence"/>
</dbReference>
<gene>
    <name evidence="3" type="ORF">AB406_0743</name>
    <name evidence="4" type="ORF">PG303_05635</name>
</gene>
<feature type="domain" description="DUF6759" evidence="2">
    <location>
        <begin position="103"/>
        <end position="192"/>
    </location>
</feature>
<evidence type="ECO:0000256" key="1">
    <source>
        <dbReference type="SAM" id="SignalP"/>
    </source>
</evidence>
<reference evidence="3 5" key="1">
    <citation type="submission" date="2015-06" db="EMBL/GenBank/DDBJ databases">
        <title>R. anatipestifer strain HXb2 is the most virulent strain so far, and the genome sequence would help us uncover the pathogenesis.</title>
        <authorList>
            <person name="Hu Q."/>
            <person name="Qi J."/>
            <person name="Bo H."/>
            <person name="Liu G."/>
            <person name="Tao M."/>
            <person name="Ding Y."/>
            <person name="Xue Y."/>
        </authorList>
    </citation>
    <scope>NUCLEOTIDE SEQUENCE [LARGE SCALE GENOMIC DNA]</scope>
    <source>
        <strain evidence="3 5">HXb2</strain>
    </source>
</reference>
<proteinExistence type="predicted"/>
<sequence length="194" mass="21656">MKKVKKIAEITLCVLTLSTFSMANAQSKYTSQQVEASNDIKVIANFIKYNPEHPDTPKFKTKLHNILNGETKEKELRTKKMVSVPTKTEAVNTNIVMKPTNIGDSSKPVDVLNHLFSNDPSKKEAYLLVKNLSNCNITVKIDGSKKYNLDIAAHNENYILLDKGNYSLSASICNGKYSSNKLINKDMEVSLSLN</sequence>
<evidence type="ECO:0000313" key="5">
    <source>
        <dbReference type="Proteomes" id="UP000189883"/>
    </source>
</evidence>
<accession>A0A161P971</accession>
<evidence type="ECO:0000313" key="4">
    <source>
        <dbReference type="EMBL" id="MDY3512695.1"/>
    </source>
</evidence>
<protein>
    <recommendedName>
        <fullName evidence="2">DUF6759 domain-containing protein</fullName>
    </recommendedName>
</protein>
<dbReference type="GeneID" id="93717944"/>
<dbReference type="InterPro" id="IPR046647">
    <property type="entry name" value="DUF6759"/>
</dbReference>
<keyword evidence="1" id="KW-0732">Signal</keyword>
<dbReference type="Pfam" id="PF20545">
    <property type="entry name" value="DUF6759"/>
    <property type="match status" value="1"/>
</dbReference>
<dbReference type="EMBL" id="JAQZHK010000003">
    <property type="protein sequence ID" value="MDY3512695.1"/>
    <property type="molecule type" value="Genomic_DNA"/>
</dbReference>
<feature type="chain" id="PRO_5014249052" description="DUF6759 domain-containing protein" evidence="1">
    <location>
        <begin position="24"/>
        <end position="194"/>
    </location>
</feature>
<dbReference type="EMBL" id="CP011859">
    <property type="protein sequence ID" value="AQY21700.1"/>
    <property type="molecule type" value="Genomic_DNA"/>
</dbReference>
<dbReference type="eggNOG" id="ENOG50338AH">
    <property type="taxonomic scope" value="Bacteria"/>
</dbReference>
<dbReference type="Proteomes" id="UP000189883">
    <property type="component" value="Chromosome"/>
</dbReference>
<feature type="signal peptide" evidence="1">
    <location>
        <begin position="1"/>
        <end position="23"/>
    </location>
</feature>
<organism evidence="3 5">
    <name type="scientific">Riemerella anatipestifer</name>
    <name type="common">Moraxella anatipestifer</name>
    <dbReference type="NCBI Taxonomy" id="34085"/>
    <lineage>
        <taxon>Bacteria</taxon>
        <taxon>Pseudomonadati</taxon>
        <taxon>Bacteroidota</taxon>
        <taxon>Flavobacteriia</taxon>
        <taxon>Flavobacteriales</taxon>
        <taxon>Weeksellaceae</taxon>
        <taxon>Riemerella</taxon>
    </lineage>
</organism>
<evidence type="ECO:0000259" key="2">
    <source>
        <dbReference type="Pfam" id="PF20545"/>
    </source>
</evidence>
<dbReference type="AlphaFoldDB" id="A0A161P971"/>
<evidence type="ECO:0000313" key="3">
    <source>
        <dbReference type="EMBL" id="AQY21700.1"/>
    </source>
</evidence>